<protein>
    <submittedName>
        <fullName evidence="3">DUF1298 domain-containing protein</fullName>
    </submittedName>
</protein>
<dbReference type="PANTHER" id="PTHR28037:SF1">
    <property type="entry name" value="ALCOHOL O-ACETYLTRANSFERASE 1-RELATED"/>
    <property type="match status" value="1"/>
</dbReference>
<dbReference type="RefSeq" id="WP_148605737.1">
    <property type="nucleotide sequence ID" value="NZ_RXYB01000023.1"/>
</dbReference>
<evidence type="ECO:0000313" key="3">
    <source>
        <dbReference type="EMBL" id="MBC3798223.1"/>
    </source>
</evidence>
<dbReference type="Gene3D" id="3.30.559.30">
    <property type="entry name" value="Nonribosomal peptide synthetase, condensation domain"/>
    <property type="match status" value="1"/>
</dbReference>
<evidence type="ECO:0000259" key="2">
    <source>
        <dbReference type="Pfam" id="PF06974"/>
    </source>
</evidence>
<dbReference type="InterPro" id="IPR052058">
    <property type="entry name" value="Alcohol_O-acetyltransferase"/>
</dbReference>
<dbReference type="InterPro" id="IPR023213">
    <property type="entry name" value="CAT-like_dom_sf"/>
</dbReference>
<keyword evidence="4" id="KW-1185">Reference proteome</keyword>
<name>A0ABR6WPK3_9FIRM</name>
<feature type="region of interest" description="Disordered" evidence="1">
    <location>
        <begin position="1"/>
        <end position="20"/>
    </location>
</feature>
<dbReference type="Pfam" id="PF06974">
    <property type="entry name" value="WS_DGAT_C"/>
    <property type="match status" value="1"/>
</dbReference>
<reference evidence="3 4" key="1">
    <citation type="journal article" date="2020" name="mSystems">
        <title>Defining Genomic and Predicted Metabolic Features of the Acetobacterium Genus.</title>
        <authorList>
            <person name="Ross D.E."/>
            <person name="Marshall C.W."/>
            <person name="Gulliver D."/>
            <person name="May H.D."/>
            <person name="Norman R.S."/>
        </authorList>
    </citation>
    <scope>NUCLEOTIDE SEQUENCE [LARGE SCALE GENOMIC DNA]</scope>
    <source>
        <strain evidence="3 4">DSM 9173</strain>
    </source>
</reference>
<dbReference type="Proteomes" id="UP000653358">
    <property type="component" value="Unassembled WGS sequence"/>
</dbReference>
<accession>A0ABR6WPK3</accession>
<dbReference type="Gene3D" id="3.30.559.10">
    <property type="entry name" value="Chloramphenicol acetyltransferase-like domain"/>
    <property type="match status" value="1"/>
</dbReference>
<comment type="caution">
    <text evidence="3">The sequence shown here is derived from an EMBL/GenBank/DDBJ whole genome shotgun (WGS) entry which is preliminary data.</text>
</comment>
<gene>
    <name evidence="3" type="ORF">GH807_14405</name>
</gene>
<evidence type="ECO:0000256" key="1">
    <source>
        <dbReference type="SAM" id="MobiDB-lite"/>
    </source>
</evidence>
<dbReference type="PANTHER" id="PTHR28037">
    <property type="entry name" value="ALCOHOL O-ACETYLTRANSFERASE 1-RELATED"/>
    <property type="match status" value="1"/>
</dbReference>
<feature type="compositionally biased region" description="Polar residues" evidence="1">
    <location>
        <begin position="1"/>
        <end position="13"/>
    </location>
</feature>
<proteinExistence type="predicted"/>
<dbReference type="SUPFAM" id="SSF52777">
    <property type="entry name" value="CoA-dependent acyltransferases"/>
    <property type="match status" value="2"/>
</dbReference>
<dbReference type="InterPro" id="IPR009721">
    <property type="entry name" value="O-acyltransferase_WSD1_C"/>
</dbReference>
<organism evidence="3 4">
    <name type="scientific">Acetobacterium tundrae</name>
    <dbReference type="NCBI Taxonomy" id="132932"/>
    <lineage>
        <taxon>Bacteria</taxon>
        <taxon>Bacillati</taxon>
        <taxon>Bacillota</taxon>
        <taxon>Clostridia</taxon>
        <taxon>Eubacteriales</taxon>
        <taxon>Eubacteriaceae</taxon>
        <taxon>Acetobacterium</taxon>
    </lineage>
</organism>
<dbReference type="EMBL" id="WJBB01000023">
    <property type="protein sequence ID" value="MBC3798223.1"/>
    <property type="molecule type" value="Genomic_DNA"/>
</dbReference>
<sequence length="441" mass="50496">MSKSLNIHLQDQRGNAPRGETKHRVELWDQMHLIFQQYNDHQLHGVLYFSGFLDLDCLKKAVLITMKQLPELSSRYVEDILRPYWKEIHPLPDEVVTCVNSHDQTTEIETFLTCQTDTFAGPQIKVRVVRTEKNDTLCILMNHMISDGAGFKEYLYMLAETYTRLKRNPALSPAYKIGGSRSVKQVVKQIGLKNRIKALLMPDYQPKKSGQFFFPLCGEAGEVPCLLSFKLNSTRFEKIKQYGKKANATINDIVFAAFIRVLCTMLDVKDDTPISVSCIMDLRHYLPDKKADEICNLTSTILCNIDFKAEESFSETVVKVKRTMDRQKSQLPGLKGLLLLDIVFSLFPYKIAQKMISRHFVNPLTSISNIGIIDDSQLIFDTLCVEDAFITGAVKFYPYFLLALSSFRNTATFTVCLNGTDKDKRRVEKFFTLLDNELKMD</sequence>
<evidence type="ECO:0000313" key="4">
    <source>
        <dbReference type="Proteomes" id="UP000653358"/>
    </source>
</evidence>
<feature type="domain" description="O-acyltransferase WSD1 C-terminal" evidence="2">
    <location>
        <begin position="296"/>
        <end position="370"/>
    </location>
</feature>